<dbReference type="GO" id="GO:0005524">
    <property type="term" value="F:ATP binding"/>
    <property type="evidence" value="ECO:0007669"/>
    <property type="project" value="UniProtKB-KW"/>
</dbReference>
<dbReference type="PANTHER" id="PTHR43859:SF11">
    <property type="entry name" value="4-COUMARATE--COA LIGASE"/>
    <property type="match status" value="1"/>
</dbReference>
<evidence type="ECO:0000256" key="3">
    <source>
        <dbReference type="ARBA" id="ARBA00022741"/>
    </source>
</evidence>
<accession>A0AAW1YG75</accession>
<evidence type="ECO:0000313" key="6">
    <source>
        <dbReference type="Proteomes" id="UP001457282"/>
    </source>
</evidence>
<dbReference type="Gene3D" id="3.40.50.980">
    <property type="match status" value="1"/>
</dbReference>
<protein>
    <submittedName>
        <fullName evidence="5">Uncharacterized protein</fullName>
    </submittedName>
</protein>
<comment type="similarity">
    <text evidence="1">Belongs to the ATP-dependent AMP-binding enzyme family.</text>
</comment>
<evidence type="ECO:0000313" key="5">
    <source>
        <dbReference type="EMBL" id="KAK9948275.1"/>
    </source>
</evidence>
<gene>
    <name evidence="5" type="ORF">M0R45_003859</name>
</gene>
<dbReference type="EMBL" id="JBEDUW010000001">
    <property type="protein sequence ID" value="KAK9948275.1"/>
    <property type="molecule type" value="Genomic_DNA"/>
</dbReference>
<organism evidence="5 6">
    <name type="scientific">Rubus argutus</name>
    <name type="common">Southern blackberry</name>
    <dbReference type="NCBI Taxonomy" id="59490"/>
    <lineage>
        <taxon>Eukaryota</taxon>
        <taxon>Viridiplantae</taxon>
        <taxon>Streptophyta</taxon>
        <taxon>Embryophyta</taxon>
        <taxon>Tracheophyta</taxon>
        <taxon>Spermatophyta</taxon>
        <taxon>Magnoliopsida</taxon>
        <taxon>eudicotyledons</taxon>
        <taxon>Gunneridae</taxon>
        <taxon>Pentapetalae</taxon>
        <taxon>rosids</taxon>
        <taxon>fabids</taxon>
        <taxon>Rosales</taxon>
        <taxon>Rosaceae</taxon>
        <taxon>Rosoideae</taxon>
        <taxon>Rosoideae incertae sedis</taxon>
        <taxon>Rubus</taxon>
    </lineage>
</organism>
<keyword evidence="4" id="KW-0067">ATP-binding</keyword>
<proteinExistence type="inferred from homology"/>
<sequence length="100" mass="11077">MNGGFMPCSANYIPLSPISFLERTAVVNGDKPSVVYGDLRFSWKETRQRCLNFASALVQLGVSRHDVSAKVANRCMYTCMGPSETDLPDSYDQLLVVLLL</sequence>
<name>A0AAW1YG75_RUBAR</name>
<dbReference type="GO" id="GO:0016874">
    <property type="term" value="F:ligase activity"/>
    <property type="evidence" value="ECO:0007669"/>
    <property type="project" value="UniProtKB-KW"/>
</dbReference>
<dbReference type="SUPFAM" id="SSF56801">
    <property type="entry name" value="Acetyl-CoA synthetase-like"/>
    <property type="match status" value="1"/>
</dbReference>
<reference evidence="5 6" key="1">
    <citation type="journal article" date="2023" name="G3 (Bethesda)">
        <title>A chromosome-length genome assembly and annotation of blackberry (Rubus argutus, cv. 'Hillquist').</title>
        <authorList>
            <person name="Bruna T."/>
            <person name="Aryal R."/>
            <person name="Dudchenko O."/>
            <person name="Sargent D.J."/>
            <person name="Mead D."/>
            <person name="Buti M."/>
            <person name="Cavallini A."/>
            <person name="Hytonen T."/>
            <person name="Andres J."/>
            <person name="Pham M."/>
            <person name="Weisz D."/>
            <person name="Mascagni F."/>
            <person name="Usai G."/>
            <person name="Natali L."/>
            <person name="Bassil N."/>
            <person name="Fernandez G.E."/>
            <person name="Lomsadze A."/>
            <person name="Armour M."/>
            <person name="Olukolu B."/>
            <person name="Poorten T."/>
            <person name="Britton C."/>
            <person name="Davik J."/>
            <person name="Ashrafi H."/>
            <person name="Aiden E.L."/>
            <person name="Borodovsky M."/>
            <person name="Worthington M."/>
        </authorList>
    </citation>
    <scope>NUCLEOTIDE SEQUENCE [LARGE SCALE GENOMIC DNA]</scope>
    <source>
        <strain evidence="5">PI 553951</strain>
    </source>
</reference>
<dbReference type="PANTHER" id="PTHR43859">
    <property type="entry name" value="ACYL-ACTIVATING ENZYME"/>
    <property type="match status" value="1"/>
</dbReference>
<keyword evidence="6" id="KW-1185">Reference proteome</keyword>
<dbReference type="AlphaFoldDB" id="A0AAW1YG75"/>
<keyword evidence="2" id="KW-0436">Ligase</keyword>
<keyword evidence="3" id="KW-0547">Nucleotide-binding</keyword>
<comment type="caution">
    <text evidence="5">The sequence shown here is derived from an EMBL/GenBank/DDBJ whole genome shotgun (WGS) entry which is preliminary data.</text>
</comment>
<evidence type="ECO:0000256" key="1">
    <source>
        <dbReference type="ARBA" id="ARBA00006432"/>
    </source>
</evidence>
<evidence type="ECO:0000256" key="4">
    <source>
        <dbReference type="ARBA" id="ARBA00022840"/>
    </source>
</evidence>
<evidence type="ECO:0000256" key="2">
    <source>
        <dbReference type="ARBA" id="ARBA00022598"/>
    </source>
</evidence>
<dbReference type="Proteomes" id="UP001457282">
    <property type="component" value="Unassembled WGS sequence"/>
</dbReference>